<proteinExistence type="predicted"/>
<protein>
    <submittedName>
        <fullName evidence="1">Uncharacterized protein</fullName>
    </submittedName>
</protein>
<dbReference type="RefSeq" id="WP_034380379.1">
    <property type="nucleotide sequence ID" value="NZ_AWTN01000095.1"/>
</dbReference>
<dbReference type="EMBL" id="AWTN01000095">
    <property type="protein sequence ID" value="KGG90857.1"/>
    <property type="molecule type" value="Genomic_DNA"/>
</dbReference>
<dbReference type="AlphaFoldDB" id="A0A0E3BD70"/>
<name>A0A0E3BD70_9BURK</name>
<evidence type="ECO:0000313" key="2">
    <source>
        <dbReference type="Proteomes" id="UP000029567"/>
    </source>
</evidence>
<evidence type="ECO:0000313" key="1">
    <source>
        <dbReference type="EMBL" id="KGG90857.1"/>
    </source>
</evidence>
<reference evidence="1 2" key="1">
    <citation type="submission" date="2013-09" db="EMBL/GenBank/DDBJ databases">
        <title>High correlation between genotypes and phenotypes of environmental bacteria Comamonas testosteroni strains.</title>
        <authorList>
            <person name="Liu L."/>
            <person name="Zhu W."/>
            <person name="Xia X."/>
            <person name="Xu B."/>
            <person name="Luo M."/>
            <person name="Wang G."/>
        </authorList>
    </citation>
    <scope>NUCLEOTIDE SEQUENCE [LARGE SCALE GENOMIC DNA]</scope>
    <source>
        <strain evidence="1 2">JL14</strain>
    </source>
</reference>
<accession>A0A0E3BD70</accession>
<sequence>MSIPHTPSQTEQASLQAQVDAITLLLQQMVLVLECEPRFTADRLSRWVDTCTRRTQATSSANPATLQALAALCSQVLA</sequence>
<dbReference type="Proteomes" id="UP000029567">
    <property type="component" value="Unassembled WGS sequence"/>
</dbReference>
<organism evidence="1 2">
    <name type="scientific">Comamonas thiooxydans</name>
    <dbReference type="NCBI Taxonomy" id="363952"/>
    <lineage>
        <taxon>Bacteria</taxon>
        <taxon>Pseudomonadati</taxon>
        <taxon>Pseudomonadota</taxon>
        <taxon>Betaproteobacteria</taxon>
        <taxon>Burkholderiales</taxon>
        <taxon>Comamonadaceae</taxon>
        <taxon>Comamonas</taxon>
    </lineage>
</organism>
<comment type="caution">
    <text evidence="1">The sequence shown here is derived from an EMBL/GenBank/DDBJ whole genome shotgun (WGS) entry which is preliminary data.</text>
</comment>
<gene>
    <name evidence="1" type="ORF">P245_15595</name>
</gene>